<proteinExistence type="predicted"/>
<dbReference type="OrthoDB" id="4062651at2759"/>
<dbReference type="EMBL" id="CAKKLH010000287">
    <property type="protein sequence ID" value="CAH0108720.1"/>
    <property type="molecule type" value="Genomic_DNA"/>
</dbReference>
<dbReference type="GO" id="GO:0051082">
    <property type="term" value="F:unfolded protein binding"/>
    <property type="evidence" value="ECO:0007669"/>
    <property type="project" value="TreeGrafter"/>
</dbReference>
<evidence type="ECO:0000259" key="1">
    <source>
        <dbReference type="PROSITE" id="PS50011"/>
    </source>
</evidence>
<dbReference type="GO" id="GO:0036498">
    <property type="term" value="P:IRE1-mediated unfolded protein response"/>
    <property type="evidence" value="ECO:0007669"/>
    <property type="project" value="TreeGrafter"/>
</dbReference>
<sequence length="286" mass="32043">MEYDGKLVTFDKKCVLGEGAAATVFSGKWGTQNVAIKRVQTFRFSVREESTLKQIGHHTNVVDCFGILKDDDFIYVILELCHATVENYCRGEYNGMVPTDLQALYQMADGLHFIHSKNLAHRDISTSNVLIKLTADGGVVMKIADFGVCKSVSENGSLSMSGNGHKGTITFMAPELLKQIMQQTDESDCASNESPGQIRGHISNDIFSLGCVFYRFLTKNGHPFMEPVMDGYDKIKLNILTNKQFLELLSEEQSFSKALITKMIHPEKDKRPQLDDIKKELSPYLQ</sequence>
<dbReference type="PANTHER" id="PTHR13954">
    <property type="entry name" value="IRE1-RELATED"/>
    <property type="match status" value="1"/>
</dbReference>
<keyword evidence="3" id="KW-1185">Reference proteome</keyword>
<evidence type="ECO:0000313" key="3">
    <source>
        <dbReference type="Proteomes" id="UP000789390"/>
    </source>
</evidence>
<dbReference type="PROSITE" id="PS50011">
    <property type="entry name" value="PROTEIN_KINASE_DOM"/>
    <property type="match status" value="1"/>
</dbReference>
<dbReference type="GO" id="GO:0004674">
    <property type="term" value="F:protein serine/threonine kinase activity"/>
    <property type="evidence" value="ECO:0007669"/>
    <property type="project" value="InterPro"/>
</dbReference>
<dbReference type="SUPFAM" id="SSF56112">
    <property type="entry name" value="Protein kinase-like (PK-like)"/>
    <property type="match status" value="1"/>
</dbReference>
<accession>A0A8J2RXK4</accession>
<evidence type="ECO:0000313" key="2">
    <source>
        <dbReference type="EMBL" id="CAH0108720.1"/>
    </source>
</evidence>
<feature type="domain" description="Protein kinase" evidence="1">
    <location>
        <begin position="10"/>
        <end position="285"/>
    </location>
</feature>
<dbReference type="AlphaFoldDB" id="A0A8J2RXK4"/>
<dbReference type="InterPro" id="IPR011009">
    <property type="entry name" value="Kinase-like_dom_sf"/>
</dbReference>
<dbReference type="GO" id="GO:1990604">
    <property type="term" value="C:IRE1-TRAF2-ASK1 complex"/>
    <property type="evidence" value="ECO:0007669"/>
    <property type="project" value="TreeGrafter"/>
</dbReference>
<reference evidence="2" key="1">
    <citation type="submission" date="2021-11" db="EMBL/GenBank/DDBJ databases">
        <authorList>
            <person name="Schell T."/>
        </authorList>
    </citation>
    <scope>NUCLEOTIDE SEQUENCE</scope>
    <source>
        <strain evidence="2">M5</strain>
    </source>
</reference>
<organism evidence="2 3">
    <name type="scientific">Daphnia galeata</name>
    <dbReference type="NCBI Taxonomy" id="27404"/>
    <lineage>
        <taxon>Eukaryota</taxon>
        <taxon>Metazoa</taxon>
        <taxon>Ecdysozoa</taxon>
        <taxon>Arthropoda</taxon>
        <taxon>Crustacea</taxon>
        <taxon>Branchiopoda</taxon>
        <taxon>Diplostraca</taxon>
        <taxon>Cladocera</taxon>
        <taxon>Anomopoda</taxon>
        <taxon>Daphniidae</taxon>
        <taxon>Daphnia</taxon>
    </lineage>
</organism>
<dbReference type="PANTHER" id="PTHR13954:SF6">
    <property type="entry name" value="NON-SPECIFIC SERINE_THREONINE PROTEIN KINASE"/>
    <property type="match status" value="1"/>
</dbReference>
<dbReference type="Proteomes" id="UP000789390">
    <property type="component" value="Unassembled WGS sequence"/>
</dbReference>
<dbReference type="GO" id="GO:0070059">
    <property type="term" value="P:intrinsic apoptotic signaling pathway in response to endoplasmic reticulum stress"/>
    <property type="evidence" value="ECO:0007669"/>
    <property type="project" value="TreeGrafter"/>
</dbReference>
<dbReference type="GO" id="GO:0004521">
    <property type="term" value="F:RNA endonuclease activity"/>
    <property type="evidence" value="ECO:0007669"/>
    <property type="project" value="InterPro"/>
</dbReference>
<name>A0A8J2RXK4_9CRUS</name>
<dbReference type="InterPro" id="IPR045133">
    <property type="entry name" value="IRE1/2-like"/>
</dbReference>
<comment type="caution">
    <text evidence="2">The sequence shown here is derived from an EMBL/GenBank/DDBJ whole genome shotgun (WGS) entry which is preliminary data.</text>
</comment>
<gene>
    <name evidence="2" type="ORF">DGAL_LOCUS12120</name>
</gene>
<dbReference type="Pfam" id="PF00069">
    <property type="entry name" value="Pkinase"/>
    <property type="match status" value="1"/>
</dbReference>
<protein>
    <recommendedName>
        <fullName evidence="1">Protein kinase domain-containing protein</fullName>
    </recommendedName>
</protein>
<dbReference type="InterPro" id="IPR000719">
    <property type="entry name" value="Prot_kinase_dom"/>
</dbReference>
<dbReference type="GO" id="GO:0005524">
    <property type="term" value="F:ATP binding"/>
    <property type="evidence" value="ECO:0007669"/>
    <property type="project" value="InterPro"/>
</dbReference>
<dbReference type="Gene3D" id="3.30.200.20">
    <property type="entry name" value="Phosphorylase Kinase, domain 1"/>
    <property type="match status" value="1"/>
</dbReference>
<dbReference type="Gene3D" id="1.10.510.10">
    <property type="entry name" value="Transferase(Phosphotransferase) domain 1"/>
    <property type="match status" value="1"/>
</dbReference>